<sequence>MISARTMRSGLETRPAPSRLSNDEPTPLRQDIALNRPLLGSGPVRHRRLRPVEHAFSYRAMFLLLPMRSLARDAGLLPIARNRFGAMSFYDADHGDGRSDSLAWIESLLAAEGITDADGEIWLQTFPRVWGYVFKPVSLWYCERADGSLRCAVAEVNNTFGERHCYLLTPEPGSDRLQWGASYTARKVFHVSPFCTVEGAYRFRFLRSTTTTPPRLILRIDHDDDASPLIETSLSGELTPLTKASARKALLRHPLHSFGVIARIHWQALKLWRSRVPFHAKPLPPDSFTT</sequence>
<evidence type="ECO:0000313" key="2">
    <source>
        <dbReference type="EMBL" id="CUA92932.1"/>
    </source>
</evidence>
<dbReference type="EMBL" id="CYHF01000001">
    <property type="protein sequence ID" value="CUA92932.1"/>
    <property type="molecule type" value="Genomic_DNA"/>
</dbReference>
<evidence type="ECO:0000256" key="1">
    <source>
        <dbReference type="SAM" id="MobiDB-lite"/>
    </source>
</evidence>
<dbReference type="STRING" id="339866.GCA_001418255_00040"/>
<dbReference type="PANTHER" id="PTHR33973">
    <property type="entry name" value="OS07G0153300 PROTEIN"/>
    <property type="match status" value="1"/>
</dbReference>
<organism evidence="2 3">
    <name type="scientific">Thiomonas bhubaneswarensis</name>
    <dbReference type="NCBI Taxonomy" id="339866"/>
    <lineage>
        <taxon>Bacteria</taxon>
        <taxon>Pseudomonadati</taxon>
        <taxon>Pseudomonadota</taxon>
        <taxon>Betaproteobacteria</taxon>
        <taxon>Burkholderiales</taxon>
        <taxon>Thiomonas</taxon>
    </lineage>
</organism>
<proteinExistence type="predicted"/>
<dbReference type="AlphaFoldDB" id="A0A0K6HPG5"/>
<dbReference type="RefSeq" id="WP_245609890.1">
    <property type="nucleotide sequence ID" value="NZ_CYHF01000001.1"/>
</dbReference>
<reference evidence="3" key="1">
    <citation type="submission" date="2015-08" db="EMBL/GenBank/DDBJ databases">
        <authorList>
            <person name="Varghese N."/>
        </authorList>
    </citation>
    <scope>NUCLEOTIDE SEQUENCE [LARGE SCALE GENOMIC DNA]</scope>
    <source>
        <strain evidence="3">DSM 18181</strain>
    </source>
</reference>
<protein>
    <submittedName>
        <fullName evidence="2">Uncharacterized conserved protein, DUF1365 family</fullName>
    </submittedName>
</protein>
<dbReference type="Proteomes" id="UP000183649">
    <property type="component" value="Unassembled WGS sequence"/>
</dbReference>
<name>A0A0K6HPG5_9BURK</name>
<gene>
    <name evidence="2" type="ORF">Ga0061069_10141</name>
</gene>
<dbReference type="PANTHER" id="PTHR33973:SF4">
    <property type="entry name" value="OS07G0153300 PROTEIN"/>
    <property type="match status" value="1"/>
</dbReference>
<feature type="region of interest" description="Disordered" evidence="1">
    <location>
        <begin position="1"/>
        <end position="27"/>
    </location>
</feature>
<keyword evidence="3" id="KW-1185">Reference proteome</keyword>
<accession>A0A0K6HPG5</accession>
<evidence type="ECO:0000313" key="3">
    <source>
        <dbReference type="Proteomes" id="UP000183649"/>
    </source>
</evidence>
<dbReference type="InterPro" id="IPR010775">
    <property type="entry name" value="DUF1365"/>
</dbReference>
<dbReference type="Pfam" id="PF07103">
    <property type="entry name" value="DUF1365"/>
    <property type="match status" value="1"/>
</dbReference>